<name>A0ABM1B324_LIMPO</name>
<reference evidence="2" key="1">
    <citation type="submission" date="2025-08" db="UniProtKB">
        <authorList>
            <consortium name="RefSeq"/>
        </authorList>
    </citation>
    <scope>IDENTIFICATION</scope>
    <source>
        <tissue evidence="2">Muscle</tissue>
    </source>
</reference>
<proteinExistence type="predicted"/>
<dbReference type="RefSeq" id="XP_013773792.1">
    <property type="nucleotide sequence ID" value="XM_013918338.2"/>
</dbReference>
<organism evidence="1 2">
    <name type="scientific">Limulus polyphemus</name>
    <name type="common">Atlantic horseshoe crab</name>
    <dbReference type="NCBI Taxonomy" id="6850"/>
    <lineage>
        <taxon>Eukaryota</taxon>
        <taxon>Metazoa</taxon>
        <taxon>Ecdysozoa</taxon>
        <taxon>Arthropoda</taxon>
        <taxon>Chelicerata</taxon>
        <taxon>Merostomata</taxon>
        <taxon>Xiphosura</taxon>
        <taxon>Limulidae</taxon>
        <taxon>Limulus</taxon>
    </lineage>
</organism>
<protein>
    <submittedName>
        <fullName evidence="2">Uncharacterized protein LOC106458788</fullName>
    </submittedName>
</protein>
<evidence type="ECO:0000313" key="2">
    <source>
        <dbReference type="RefSeq" id="XP_013773792.1"/>
    </source>
</evidence>
<accession>A0ABM1B324</accession>
<gene>
    <name evidence="2" type="primary">LOC106458788</name>
</gene>
<dbReference type="Proteomes" id="UP000694941">
    <property type="component" value="Unplaced"/>
</dbReference>
<keyword evidence="1" id="KW-1185">Reference proteome</keyword>
<evidence type="ECO:0000313" key="1">
    <source>
        <dbReference type="Proteomes" id="UP000694941"/>
    </source>
</evidence>
<sequence length="501" mass="57702">MWAHFERNRGMNQHTEKLPRVFERPDKTCSRMLPQCSLKQSCLGTVSDFLLSWSKNKYREDLDPEDAEKNPFFLYPIHLRQDMLNSLVKVRPDGKQLLRAAELLVGSGIESFDLGCIEDCKFPDVQMLLGILINHGRTLRELRVAGHWLYRKESVSLLHRLLESTPNLQRLQLQHTTKGGKELETIARQCGSLHTLEILHPSLDEQDVLSITRKILTDGSWWAMRYSLNELRVPSSVNGKSILMLLETFHNIEYLHCGYLEQMLDELSNFKDPIFWVQRLSHLRGVQATHPLGDDSVSRLVQWCPNLREISLEVQEGMSLIPIAKLTHLQFLQLRNSPTLPASYTEEVLPLLKACGERIHRLNLEQFDVVDLVKTALTCPNLRAFNAQWFTILGTGTVHGNVKPFTKLRFLRLRPQVNRRITPDAIKILLKHCQGLRYLELYCSHGLNDTLATWLIQQNPLQHLRTLILRHGHGLSINGVHIITNSAIKLKFRDLGRVCRC</sequence>
<dbReference type="Gene3D" id="3.80.10.10">
    <property type="entry name" value="Ribonuclease Inhibitor"/>
    <property type="match status" value="1"/>
</dbReference>
<dbReference type="SUPFAM" id="SSF52047">
    <property type="entry name" value="RNI-like"/>
    <property type="match status" value="1"/>
</dbReference>
<dbReference type="GeneID" id="106458788"/>
<dbReference type="InterPro" id="IPR032675">
    <property type="entry name" value="LRR_dom_sf"/>
</dbReference>